<dbReference type="EMBL" id="JAVDUU010000004">
    <property type="protein sequence ID" value="MDR6944090.1"/>
    <property type="molecule type" value="Genomic_DNA"/>
</dbReference>
<evidence type="ECO:0008006" key="6">
    <source>
        <dbReference type="Google" id="ProtNLM"/>
    </source>
</evidence>
<evidence type="ECO:0000256" key="1">
    <source>
        <dbReference type="SAM" id="Phobius"/>
    </source>
</evidence>
<feature type="domain" description="Protein FecR C-terminal" evidence="3">
    <location>
        <begin position="319"/>
        <end position="388"/>
    </location>
</feature>
<feature type="transmembrane region" description="Helical" evidence="1">
    <location>
        <begin position="78"/>
        <end position="98"/>
    </location>
</feature>
<dbReference type="Gene3D" id="2.60.120.1440">
    <property type="match status" value="1"/>
</dbReference>
<reference evidence="4 5" key="1">
    <citation type="submission" date="2023-07" db="EMBL/GenBank/DDBJ databases">
        <title>Sorghum-associated microbial communities from plants grown in Nebraska, USA.</title>
        <authorList>
            <person name="Schachtman D."/>
        </authorList>
    </citation>
    <scope>NUCLEOTIDE SEQUENCE [LARGE SCALE GENOMIC DNA]</scope>
    <source>
        <strain evidence="4 5">3262</strain>
    </source>
</reference>
<evidence type="ECO:0000313" key="4">
    <source>
        <dbReference type="EMBL" id="MDR6944090.1"/>
    </source>
</evidence>
<dbReference type="InterPro" id="IPR032508">
    <property type="entry name" value="FecR_C"/>
</dbReference>
<organism evidence="4 5">
    <name type="scientific">Mucilaginibacter pocheonensis</name>
    <dbReference type="NCBI Taxonomy" id="398050"/>
    <lineage>
        <taxon>Bacteria</taxon>
        <taxon>Pseudomonadati</taxon>
        <taxon>Bacteroidota</taxon>
        <taxon>Sphingobacteriia</taxon>
        <taxon>Sphingobacteriales</taxon>
        <taxon>Sphingobacteriaceae</taxon>
        <taxon>Mucilaginibacter</taxon>
    </lineage>
</organism>
<dbReference type="Pfam" id="PF16344">
    <property type="entry name" value="FecR_C"/>
    <property type="match status" value="1"/>
</dbReference>
<name>A0ABU1TFV3_9SPHI</name>
<dbReference type="PANTHER" id="PTHR30273:SF2">
    <property type="entry name" value="PROTEIN FECR"/>
    <property type="match status" value="1"/>
</dbReference>
<dbReference type="Proteomes" id="UP001247620">
    <property type="component" value="Unassembled WGS sequence"/>
</dbReference>
<keyword evidence="1" id="KW-1133">Transmembrane helix</keyword>
<dbReference type="Gene3D" id="3.55.50.30">
    <property type="match status" value="1"/>
</dbReference>
<dbReference type="InterPro" id="IPR012373">
    <property type="entry name" value="Ferrdict_sens_TM"/>
</dbReference>
<dbReference type="InterPro" id="IPR006860">
    <property type="entry name" value="FecR"/>
</dbReference>
<sequence>MMTKDEFLALYEKYMSGQCTDAEKKQLETYRDEMLLADDGWDDEDASEAEVRVRIWQRLNQSRKVVSIKKYKIYKSRWLQVAAVLLLTSLIGVIFIPAKKKQGTDNENLTGVIHPKPIVPGTNKAYLTLANGTNIVLDDAKNGALANQSDVKVTKTGNGVVVYEFNKQTRDQNENTLPDINTITTPRGGQYQVVLGDGSHVWLNAASSIRFPQAFNGPQRLVEISGEAYFEVAKDKSHPFIVQANGTKVRVYGTHFNINAYPNDNNVTTTLLEGSVQVSNNGQQVMLVPGEQGVSIKSGGAIKVSKADLQQAIAWKNGYFIFHDLSIVEVMKQVSRWYDVDIEYQDENVKNNEFGGAISRYKSITELLDNMQLTRSIHYKIEGRRVIIMK</sequence>
<keyword evidence="1" id="KW-0812">Transmembrane</keyword>
<dbReference type="Pfam" id="PF04773">
    <property type="entry name" value="FecR"/>
    <property type="match status" value="1"/>
</dbReference>
<evidence type="ECO:0000259" key="3">
    <source>
        <dbReference type="Pfam" id="PF16344"/>
    </source>
</evidence>
<keyword evidence="1" id="KW-0472">Membrane</keyword>
<comment type="caution">
    <text evidence="4">The sequence shown here is derived from an EMBL/GenBank/DDBJ whole genome shotgun (WGS) entry which is preliminary data.</text>
</comment>
<dbReference type="PANTHER" id="PTHR30273">
    <property type="entry name" value="PERIPLASMIC SIGNAL SENSOR AND SIGMA FACTOR ACTIVATOR FECR-RELATED"/>
    <property type="match status" value="1"/>
</dbReference>
<feature type="domain" description="FecR protein" evidence="2">
    <location>
        <begin position="182"/>
        <end position="277"/>
    </location>
</feature>
<keyword evidence="5" id="KW-1185">Reference proteome</keyword>
<protein>
    <recommendedName>
        <fullName evidence="6">FecR family protein</fullName>
    </recommendedName>
</protein>
<evidence type="ECO:0000259" key="2">
    <source>
        <dbReference type="Pfam" id="PF04773"/>
    </source>
</evidence>
<evidence type="ECO:0000313" key="5">
    <source>
        <dbReference type="Proteomes" id="UP001247620"/>
    </source>
</evidence>
<accession>A0ABU1TFV3</accession>
<gene>
    <name evidence="4" type="ORF">J2W55_003950</name>
</gene>
<dbReference type="RefSeq" id="WP_310099528.1">
    <property type="nucleotide sequence ID" value="NZ_JAVDUU010000004.1"/>
</dbReference>
<proteinExistence type="predicted"/>